<accession>A0A060VUU2</accession>
<evidence type="ECO:0000313" key="6">
    <source>
        <dbReference type="Proteomes" id="UP000193380"/>
    </source>
</evidence>
<comment type="subcellular location">
    <subcellularLocation>
        <location evidence="1">Membrane</location>
        <topology evidence="1">Multi-pass membrane protein</topology>
    </subcellularLocation>
</comment>
<dbReference type="AlphaFoldDB" id="A0A060VUU2"/>
<sequence length="92" mass="10345">MEEWPKIPATVCENLVKTYRKSLLIGSGCALYPLGWDSEEVRQTCSNRSNQFELGTGQTSTHSHIHTTSSYSSHMLIINKSFNLITAHIMLC</sequence>
<dbReference type="GO" id="GO:0016020">
    <property type="term" value="C:membrane"/>
    <property type="evidence" value="ECO:0007669"/>
    <property type="project" value="UniProtKB-SubCell"/>
</dbReference>
<evidence type="ECO:0000256" key="3">
    <source>
        <dbReference type="ARBA" id="ARBA00022989"/>
    </source>
</evidence>
<keyword evidence="2" id="KW-0812">Transmembrane</keyword>
<evidence type="ECO:0000256" key="1">
    <source>
        <dbReference type="ARBA" id="ARBA00004141"/>
    </source>
</evidence>
<dbReference type="EMBL" id="FR904308">
    <property type="protein sequence ID" value="CDQ58621.1"/>
    <property type="molecule type" value="Genomic_DNA"/>
</dbReference>
<reference evidence="5" key="2">
    <citation type="submission" date="2014-03" db="EMBL/GenBank/DDBJ databases">
        <authorList>
            <person name="Genoscope - CEA"/>
        </authorList>
    </citation>
    <scope>NUCLEOTIDE SEQUENCE</scope>
</reference>
<keyword evidence="3" id="KW-1133">Transmembrane helix</keyword>
<dbReference type="PaxDb" id="8022-A0A060VUU2"/>
<evidence type="ECO:0000256" key="4">
    <source>
        <dbReference type="ARBA" id="ARBA00023136"/>
    </source>
</evidence>
<keyword evidence="4" id="KW-0472">Membrane</keyword>
<dbReference type="STRING" id="8022.A0A060VUU2"/>
<organism evidence="5 6">
    <name type="scientific">Oncorhynchus mykiss</name>
    <name type="common">Rainbow trout</name>
    <name type="synonym">Salmo gairdneri</name>
    <dbReference type="NCBI Taxonomy" id="8022"/>
    <lineage>
        <taxon>Eukaryota</taxon>
        <taxon>Metazoa</taxon>
        <taxon>Chordata</taxon>
        <taxon>Craniata</taxon>
        <taxon>Vertebrata</taxon>
        <taxon>Euteleostomi</taxon>
        <taxon>Actinopterygii</taxon>
        <taxon>Neopterygii</taxon>
        <taxon>Teleostei</taxon>
        <taxon>Protacanthopterygii</taxon>
        <taxon>Salmoniformes</taxon>
        <taxon>Salmonidae</taxon>
        <taxon>Salmoninae</taxon>
        <taxon>Oncorhynchus</taxon>
    </lineage>
</organism>
<dbReference type="InterPro" id="IPR019372">
    <property type="entry name" value="LHFPL"/>
</dbReference>
<evidence type="ECO:0000256" key="2">
    <source>
        <dbReference type="ARBA" id="ARBA00022692"/>
    </source>
</evidence>
<proteinExistence type="predicted"/>
<gene>
    <name evidence="5" type="ORF">GSONMT00078206001</name>
</gene>
<name>A0A060VUU2_ONCMY</name>
<protein>
    <submittedName>
        <fullName evidence="5">Uncharacterized protein</fullName>
    </submittedName>
</protein>
<evidence type="ECO:0000313" key="5">
    <source>
        <dbReference type="EMBL" id="CDQ58621.1"/>
    </source>
</evidence>
<dbReference type="Proteomes" id="UP000193380">
    <property type="component" value="Unassembled WGS sequence"/>
</dbReference>
<dbReference type="Pfam" id="PF10242">
    <property type="entry name" value="L_HMGIC_fpl"/>
    <property type="match status" value="1"/>
</dbReference>
<reference evidence="5" key="1">
    <citation type="journal article" date="2014" name="Nat. Commun.">
        <title>The rainbow trout genome provides novel insights into evolution after whole-genome duplication in vertebrates.</title>
        <authorList>
            <person name="Berthelot C."/>
            <person name="Brunet F."/>
            <person name="Chalopin D."/>
            <person name="Juanchich A."/>
            <person name="Bernard M."/>
            <person name="Noel B."/>
            <person name="Bento P."/>
            <person name="Da Silva C."/>
            <person name="Labadie K."/>
            <person name="Alberti A."/>
            <person name="Aury J.M."/>
            <person name="Louis A."/>
            <person name="Dehais P."/>
            <person name="Bardou P."/>
            <person name="Montfort J."/>
            <person name="Klopp C."/>
            <person name="Cabau C."/>
            <person name="Gaspin C."/>
            <person name="Thorgaard G.H."/>
            <person name="Boussaha M."/>
            <person name="Quillet E."/>
            <person name="Guyomard R."/>
            <person name="Galiana D."/>
            <person name="Bobe J."/>
            <person name="Volff J.N."/>
            <person name="Genet C."/>
            <person name="Wincker P."/>
            <person name="Jaillon O."/>
            <person name="Roest Crollius H."/>
            <person name="Guiguen Y."/>
        </authorList>
    </citation>
    <scope>NUCLEOTIDE SEQUENCE [LARGE SCALE GENOMIC DNA]</scope>
</reference>